<dbReference type="InterPro" id="IPR050077">
    <property type="entry name" value="LexA_repressor"/>
</dbReference>
<proteinExistence type="inferred from homology"/>
<keyword evidence="3 7" id="KW-0378">Hydrolase</keyword>
<dbReference type="Pfam" id="PF00717">
    <property type="entry name" value="Peptidase_S24"/>
    <property type="match status" value="1"/>
</dbReference>
<dbReference type="GO" id="GO:0009432">
    <property type="term" value="P:SOS response"/>
    <property type="evidence" value="ECO:0007669"/>
    <property type="project" value="UniProtKB-KW"/>
</dbReference>
<keyword evidence="12" id="KW-1185">Reference proteome</keyword>
<feature type="domain" description="Peptidase S24/S26A/S26B/S26C" evidence="8">
    <location>
        <begin position="17"/>
        <end position="130"/>
    </location>
</feature>
<dbReference type="NCBIfam" id="NF007621">
    <property type="entry name" value="PRK10276.1"/>
    <property type="match status" value="1"/>
</dbReference>
<evidence type="ECO:0000256" key="4">
    <source>
        <dbReference type="ARBA" id="ARBA00022813"/>
    </source>
</evidence>
<dbReference type="GO" id="GO:0003677">
    <property type="term" value="F:DNA binding"/>
    <property type="evidence" value="ECO:0007669"/>
    <property type="project" value="InterPro"/>
</dbReference>
<dbReference type="InterPro" id="IPR039418">
    <property type="entry name" value="LexA-like"/>
</dbReference>
<dbReference type="GO" id="GO:0006355">
    <property type="term" value="P:regulation of DNA-templated transcription"/>
    <property type="evidence" value="ECO:0007669"/>
    <property type="project" value="InterPro"/>
</dbReference>
<evidence type="ECO:0000256" key="1">
    <source>
        <dbReference type="ARBA" id="ARBA00007484"/>
    </source>
</evidence>
<dbReference type="GO" id="GO:0016787">
    <property type="term" value="F:hydrolase activity"/>
    <property type="evidence" value="ECO:0007669"/>
    <property type="project" value="UniProtKB-KW"/>
</dbReference>
<evidence type="ECO:0000256" key="2">
    <source>
        <dbReference type="ARBA" id="ARBA00022763"/>
    </source>
</evidence>
<gene>
    <name evidence="9" type="primary">umuD</name>
    <name evidence="9" type="ORF">E4184_22935</name>
    <name evidence="10" type="ORF">E4188_06725</name>
</gene>
<dbReference type="CDD" id="cd06529">
    <property type="entry name" value="S24_LexA-like"/>
    <property type="match status" value="1"/>
</dbReference>
<dbReference type="RefSeq" id="WP_161647009.1">
    <property type="nucleotide sequence ID" value="NZ_CAWPJG010000001.1"/>
</dbReference>
<evidence type="ECO:0000256" key="3">
    <source>
        <dbReference type="ARBA" id="ARBA00022801"/>
    </source>
</evidence>
<dbReference type="Gene3D" id="2.10.109.10">
    <property type="entry name" value="Umud Fragment, subunit A"/>
    <property type="match status" value="1"/>
</dbReference>
<dbReference type="PANTHER" id="PTHR33516:SF2">
    <property type="entry name" value="LEXA REPRESSOR-RELATED"/>
    <property type="match status" value="1"/>
</dbReference>
<dbReference type="InterPro" id="IPR036286">
    <property type="entry name" value="LexA/Signal_pep-like_sf"/>
</dbReference>
<comment type="similarity">
    <text evidence="1 7">Belongs to the peptidase S24 family.</text>
</comment>
<sequence>MFLRPTEDPPVLGLPLFVSPASCGFPSPAQDYVEATLDLNQLCISRPAATYFVRAAGDSMKDAGILDGDLLVVDRSVTARHGDTVIACVDGEFTVKILQLTPNIALLPANANYQPILFQAEQSLEIFGVVTFVIHKQCQH</sequence>
<evidence type="ECO:0000259" key="8">
    <source>
        <dbReference type="Pfam" id="PF00717"/>
    </source>
</evidence>
<name>A0A6M4YMY5_AERME</name>
<keyword evidence="9" id="KW-0548">Nucleotidyltransferase</keyword>
<organism evidence="9 11">
    <name type="scientific">Aeromonas media</name>
    <dbReference type="NCBI Taxonomy" id="651"/>
    <lineage>
        <taxon>Bacteria</taxon>
        <taxon>Pseudomonadati</taxon>
        <taxon>Pseudomonadota</taxon>
        <taxon>Gammaproteobacteria</taxon>
        <taxon>Aeromonadales</taxon>
        <taxon>Aeromonadaceae</taxon>
        <taxon>Aeromonas</taxon>
    </lineage>
</organism>
<evidence type="ECO:0000313" key="10">
    <source>
        <dbReference type="EMBL" id="QJT38265.1"/>
    </source>
</evidence>
<dbReference type="InterPro" id="IPR006197">
    <property type="entry name" value="Peptidase_S24_LexA"/>
</dbReference>
<dbReference type="Proteomes" id="UP000502657">
    <property type="component" value="Chromosome"/>
</dbReference>
<dbReference type="EMBL" id="CP038448">
    <property type="protein sequence ID" value="QJT38265.1"/>
    <property type="molecule type" value="Genomic_DNA"/>
</dbReference>
<evidence type="ECO:0000256" key="6">
    <source>
        <dbReference type="ARBA" id="ARBA00023236"/>
    </source>
</evidence>
<dbReference type="SUPFAM" id="SSF51306">
    <property type="entry name" value="LexA/Signal peptidase"/>
    <property type="match status" value="1"/>
</dbReference>
<dbReference type="PANTHER" id="PTHR33516">
    <property type="entry name" value="LEXA REPRESSOR"/>
    <property type="match status" value="1"/>
</dbReference>
<dbReference type="EC" id="2.7.7.7" evidence="9"/>
<dbReference type="EMBL" id="CP038441">
    <property type="protein sequence ID" value="QJT23976.1"/>
    <property type="molecule type" value="Genomic_DNA"/>
</dbReference>
<keyword evidence="2" id="KW-0227">DNA damage</keyword>
<dbReference type="InterPro" id="IPR015927">
    <property type="entry name" value="Peptidase_S24_S26A/B/C"/>
</dbReference>
<evidence type="ECO:0000256" key="5">
    <source>
        <dbReference type="ARBA" id="ARBA00023204"/>
    </source>
</evidence>
<evidence type="ECO:0000313" key="11">
    <source>
        <dbReference type="Proteomes" id="UP000501427"/>
    </source>
</evidence>
<accession>A0A6M4YMY5</accession>
<keyword evidence="4 7" id="KW-0068">Autocatalytic cleavage</keyword>
<reference evidence="11 12" key="1">
    <citation type="submission" date="2019-03" db="EMBL/GenBank/DDBJ databases">
        <title>Novel transposon Tn6433 accelerates the dissemination of tet(E) in Aeromonas from aerobic biofilm under oxytetracycline stress.</title>
        <authorList>
            <person name="Shi Y."/>
            <person name="Tian Z."/>
            <person name="Zhang Y."/>
            <person name="Zhang H."/>
            <person name="Yang M."/>
        </authorList>
    </citation>
    <scope>NUCLEOTIDE SEQUENCE [LARGE SCALE GENOMIC DNA]</scope>
    <source>
        <strain evidence="10 12">R50-22</strain>
        <strain evidence="9 11">T0.1-19</strain>
    </source>
</reference>
<evidence type="ECO:0000313" key="9">
    <source>
        <dbReference type="EMBL" id="QJT23976.1"/>
    </source>
</evidence>
<dbReference type="GO" id="GO:0003887">
    <property type="term" value="F:DNA-directed DNA polymerase activity"/>
    <property type="evidence" value="ECO:0007669"/>
    <property type="project" value="UniProtKB-EC"/>
</dbReference>
<dbReference type="AlphaFoldDB" id="A0A6M4YMY5"/>
<keyword evidence="9" id="KW-0808">Transferase</keyword>
<keyword evidence="5" id="KW-0234">DNA repair</keyword>
<keyword evidence="6" id="KW-0742">SOS response</keyword>
<protein>
    <submittedName>
        <fullName evidence="9">Translesion error-prone DNA polymerase V autoproteolytic subunit</fullName>
        <ecNumber evidence="9">2.7.7.7</ecNumber>
    </submittedName>
</protein>
<evidence type="ECO:0000313" key="12">
    <source>
        <dbReference type="Proteomes" id="UP000502657"/>
    </source>
</evidence>
<dbReference type="Proteomes" id="UP000501427">
    <property type="component" value="Chromosome"/>
</dbReference>
<dbReference type="PRINTS" id="PR00726">
    <property type="entry name" value="LEXASERPTASE"/>
</dbReference>
<dbReference type="GO" id="GO:0006281">
    <property type="term" value="P:DNA repair"/>
    <property type="evidence" value="ECO:0007669"/>
    <property type="project" value="UniProtKB-KW"/>
</dbReference>
<evidence type="ECO:0000256" key="7">
    <source>
        <dbReference type="RuleBase" id="RU003991"/>
    </source>
</evidence>